<comment type="caution">
    <text evidence="2">The sequence shown here is derived from an EMBL/GenBank/DDBJ whole genome shotgun (WGS) entry which is preliminary data.</text>
</comment>
<dbReference type="Proteomes" id="UP000263754">
    <property type="component" value="Unassembled WGS sequence"/>
</dbReference>
<accession>A0A374N2W9</accession>
<protein>
    <recommendedName>
        <fullName evidence="1">Polysaccharide pyruvyl transferase domain-containing protein</fullName>
    </recommendedName>
</protein>
<evidence type="ECO:0000313" key="2">
    <source>
        <dbReference type="EMBL" id="RGI78046.1"/>
    </source>
</evidence>
<dbReference type="PANTHER" id="PTHR36836">
    <property type="entry name" value="COLANIC ACID BIOSYNTHESIS PROTEIN WCAK"/>
    <property type="match status" value="1"/>
</dbReference>
<reference evidence="2 3" key="1">
    <citation type="submission" date="2018-08" db="EMBL/GenBank/DDBJ databases">
        <title>A genome reference for cultivated species of the human gut microbiota.</title>
        <authorList>
            <person name="Zou Y."/>
            <person name="Xue W."/>
            <person name="Luo G."/>
        </authorList>
    </citation>
    <scope>NUCLEOTIDE SEQUENCE [LARGE SCALE GENOMIC DNA]</scope>
    <source>
        <strain evidence="2 3">TM10-17</strain>
    </source>
</reference>
<dbReference type="Pfam" id="PF04230">
    <property type="entry name" value="PS_pyruv_trans"/>
    <property type="match status" value="1"/>
</dbReference>
<dbReference type="InterPro" id="IPR007345">
    <property type="entry name" value="Polysacch_pyruvyl_Trfase"/>
</dbReference>
<sequence length="412" mass="48467">MKYSLINCYSDYNKGDLGIILTTVRFLQEIDKDADITGISTYNYSDPFYHTQHKLLSKSIPVSPSIFGELNIGKRKDPFSKVLRFLWDWIRFKMMILFKSTFLLSSHEKKSFTKLKDSDYIISKGGSFLCDEKNLRIKMSLRRFMMIFNLINYLIPNSRIVILCQSIGPIYDKGSRNALNKIFEKCHKVVLREDYCLREYPYIHIPSDKLIIRNDIAFHLDSVPIDLPFKNFEKMKVGMTIKSVSATQKSQYENMMKTCIEHIIDKYDVNIFIYPHVTVDDDVEESIKVYRMLADKYKSNVTVFTDNYQSGELKYLYSHMDYFIATRLHSSIFAIGEGVPSLVIAYHGTKAQGIFHNIDLDEWVVNDYETDLSFLFDKMVKEFDKEKLVFKMKEDRKQTLECMSSVFRKVRW</sequence>
<evidence type="ECO:0000259" key="1">
    <source>
        <dbReference type="Pfam" id="PF04230"/>
    </source>
</evidence>
<gene>
    <name evidence="2" type="ORF">DXD90_05510</name>
</gene>
<dbReference type="EMBL" id="QSOF01000005">
    <property type="protein sequence ID" value="RGI78046.1"/>
    <property type="molecule type" value="Genomic_DNA"/>
</dbReference>
<dbReference type="RefSeq" id="WP_117962854.1">
    <property type="nucleotide sequence ID" value="NZ_JABFHX010000012.1"/>
</dbReference>
<dbReference type="PANTHER" id="PTHR36836:SF1">
    <property type="entry name" value="COLANIC ACID BIOSYNTHESIS PROTEIN WCAK"/>
    <property type="match status" value="1"/>
</dbReference>
<evidence type="ECO:0000313" key="3">
    <source>
        <dbReference type="Proteomes" id="UP000263754"/>
    </source>
</evidence>
<name>A0A374N2W9_BACUN</name>
<proteinExistence type="predicted"/>
<feature type="domain" description="Polysaccharide pyruvyl transferase" evidence="1">
    <location>
        <begin position="13"/>
        <end position="347"/>
    </location>
</feature>
<dbReference type="AlphaFoldDB" id="A0A374N2W9"/>
<organism evidence="2 3">
    <name type="scientific">Bacteroides uniformis</name>
    <dbReference type="NCBI Taxonomy" id="820"/>
    <lineage>
        <taxon>Bacteria</taxon>
        <taxon>Pseudomonadati</taxon>
        <taxon>Bacteroidota</taxon>
        <taxon>Bacteroidia</taxon>
        <taxon>Bacteroidales</taxon>
        <taxon>Bacteroidaceae</taxon>
        <taxon>Bacteroides</taxon>
    </lineage>
</organism>